<dbReference type="GO" id="GO:0019878">
    <property type="term" value="P:lysine biosynthetic process via aminoadipic acid"/>
    <property type="evidence" value="ECO:0007669"/>
    <property type="project" value="TreeGrafter"/>
</dbReference>
<proteinExistence type="inferred from homology"/>
<dbReference type="PANTHER" id="PTHR12215:SF10">
    <property type="entry name" value="L-AMINOADIPATE-SEMIALDEHYDE DEHYDROGENASE-PHOSPHOPANTETHEINYL TRANSFERASE"/>
    <property type="match status" value="1"/>
</dbReference>
<dbReference type="Proteomes" id="UP000327194">
    <property type="component" value="Chromosome"/>
</dbReference>
<dbReference type="EMBL" id="CP045562">
    <property type="protein sequence ID" value="QFX92285.1"/>
    <property type="molecule type" value="Genomic_DNA"/>
</dbReference>
<dbReference type="AlphaFoldDB" id="A0AAE6P0Z0"/>
<keyword evidence="2 4" id="KW-0808">Transferase</keyword>
<comment type="similarity">
    <text evidence="1">Belongs to the P-Pant transferase superfamily. Gsp/Sfp/HetI/AcpT family.</text>
</comment>
<evidence type="ECO:0000313" key="4">
    <source>
        <dbReference type="EMBL" id="QFX92285.1"/>
    </source>
</evidence>
<sequence length="201" mass="22977">MENYMIKFLSDSITTKAFQPYYQELGITDKPKKQQTLVGRVLLANLVGMPVKDAIKNVDIDFGHYGKPYFVPNGYHFNIAHSHDAVLVAIADHPIGVDLEQIRPYDYTRITRAFTPDELEYLKNLKGKRQGEQALRLWTIKEAVLKLQGVGLIGKPKTVVTTLPHMESARRNDDLYQINFLDVGWKYIGTLATQVENKNER</sequence>
<reference evidence="4 5" key="1">
    <citation type="submission" date="2019-10" db="EMBL/GenBank/DDBJ databases">
        <title>Genome sequencing of Lactobacillus fructivorans.</title>
        <authorList>
            <person name="Kim K."/>
        </authorList>
    </citation>
    <scope>NUCLEOTIDE SEQUENCE [LARGE SCALE GENOMIC DNA]</scope>
    <source>
        <strain evidence="4 5">LF543</strain>
    </source>
</reference>
<organism evidence="4 5">
    <name type="scientific">Fructilactobacillus fructivorans</name>
    <dbReference type="NCBI Taxonomy" id="1614"/>
    <lineage>
        <taxon>Bacteria</taxon>
        <taxon>Bacillati</taxon>
        <taxon>Bacillota</taxon>
        <taxon>Bacilli</taxon>
        <taxon>Lactobacillales</taxon>
        <taxon>Lactobacillaceae</taxon>
        <taxon>Fructilactobacillus</taxon>
    </lineage>
</organism>
<protein>
    <submittedName>
        <fullName evidence="4">4'-phosphopantetheinyl transferase superfamily protein</fullName>
    </submittedName>
</protein>
<dbReference type="Gene3D" id="3.90.470.20">
    <property type="entry name" value="4'-phosphopantetheinyl transferase domain"/>
    <property type="match status" value="2"/>
</dbReference>
<evidence type="ECO:0000313" key="5">
    <source>
        <dbReference type="Proteomes" id="UP000327194"/>
    </source>
</evidence>
<dbReference type="KEGG" id="lfv:LF543_01255"/>
<dbReference type="GO" id="GO:0000287">
    <property type="term" value="F:magnesium ion binding"/>
    <property type="evidence" value="ECO:0007669"/>
    <property type="project" value="InterPro"/>
</dbReference>
<dbReference type="InterPro" id="IPR037143">
    <property type="entry name" value="4-PPantetheinyl_Trfase_dom_sf"/>
</dbReference>
<dbReference type="PANTHER" id="PTHR12215">
    <property type="entry name" value="PHOSPHOPANTETHEINE TRANSFERASE"/>
    <property type="match status" value="1"/>
</dbReference>
<dbReference type="InterPro" id="IPR008278">
    <property type="entry name" value="4-PPantetheinyl_Trfase_dom"/>
</dbReference>
<name>A0AAE6P0Z0_9LACO</name>
<dbReference type="InterPro" id="IPR050559">
    <property type="entry name" value="P-Pant_transferase_sf"/>
</dbReference>
<accession>A0AAE6P0Z0</accession>
<gene>
    <name evidence="4" type="ORF">LF543_01255</name>
</gene>
<evidence type="ECO:0000256" key="1">
    <source>
        <dbReference type="ARBA" id="ARBA00010990"/>
    </source>
</evidence>
<evidence type="ECO:0000256" key="2">
    <source>
        <dbReference type="ARBA" id="ARBA00022679"/>
    </source>
</evidence>
<dbReference type="GO" id="GO:0005829">
    <property type="term" value="C:cytosol"/>
    <property type="evidence" value="ECO:0007669"/>
    <property type="project" value="TreeGrafter"/>
</dbReference>
<dbReference type="Pfam" id="PF01648">
    <property type="entry name" value="ACPS"/>
    <property type="match status" value="1"/>
</dbReference>
<dbReference type="GO" id="GO:0008897">
    <property type="term" value="F:holo-[acyl-carrier-protein] synthase activity"/>
    <property type="evidence" value="ECO:0007669"/>
    <property type="project" value="InterPro"/>
</dbReference>
<feature type="domain" description="4'-phosphopantetheinyl transferase" evidence="3">
    <location>
        <begin position="94"/>
        <end position="157"/>
    </location>
</feature>
<evidence type="ECO:0000259" key="3">
    <source>
        <dbReference type="Pfam" id="PF01648"/>
    </source>
</evidence>
<dbReference type="SUPFAM" id="SSF56214">
    <property type="entry name" value="4'-phosphopantetheinyl transferase"/>
    <property type="match status" value="2"/>
</dbReference>